<protein>
    <submittedName>
        <fullName evidence="2">Uncharacterized protein</fullName>
    </submittedName>
</protein>
<dbReference type="AlphaFoldDB" id="A0A060I4W9"/>
<dbReference type="KEGG" id="rei:IE4771_PB00362"/>
<evidence type="ECO:0000313" key="3">
    <source>
        <dbReference type="Proteomes" id="UP000027180"/>
    </source>
</evidence>
<dbReference type="EMBL" id="CP006988">
    <property type="protein sequence ID" value="AIC30088.1"/>
    <property type="molecule type" value="Genomic_DNA"/>
</dbReference>
<dbReference type="HOGENOM" id="CLU_1979756_0_0_5"/>
<geneLocation type="plasmid" evidence="2 3">
    <name>pRetIE4771b</name>
</geneLocation>
<name>A0A060I4W9_RHIET</name>
<proteinExistence type="predicted"/>
<reference evidence="2 3" key="1">
    <citation type="submission" date="2013-12" db="EMBL/GenBank/DDBJ databases">
        <title>Complete genome sequence of Rhizobium etli bv. mimosae IE4771.</title>
        <authorList>
            <person name="Bustos P."/>
            <person name="Santamaria R.I."/>
            <person name="Lozano L."/>
            <person name="Ormeno-Orrillo E."/>
            <person name="Rogel M.A."/>
            <person name="Romero D."/>
            <person name="Cevallos M.A."/>
            <person name="Martinez-Romero E."/>
            <person name="Gonzalez V."/>
        </authorList>
    </citation>
    <scope>NUCLEOTIDE SEQUENCE [LARGE SCALE GENOMIC DNA]</scope>
    <source>
        <strain evidence="2 3">IE4771</strain>
        <plasmid evidence="3">Plasmid pRetIE4771b</plasmid>
    </source>
</reference>
<dbReference type="Proteomes" id="UP000027180">
    <property type="component" value="Plasmid pRetIE4771b"/>
</dbReference>
<organism evidence="2 3">
    <name type="scientific">Rhizobium etli bv. mimosae str. IE4771</name>
    <dbReference type="NCBI Taxonomy" id="1432050"/>
    <lineage>
        <taxon>Bacteria</taxon>
        <taxon>Pseudomonadati</taxon>
        <taxon>Pseudomonadota</taxon>
        <taxon>Alphaproteobacteria</taxon>
        <taxon>Hyphomicrobiales</taxon>
        <taxon>Rhizobiaceae</taxon>
        <taxon>Rhizobium/Agrobacterium group</taxon>
        <taxon>Rhizobium</taxon>
    </lineage>
</organism>
<gene>
    <name evidence="2" type="ORF">IE4771_PB00362</name>
</gene>
<accession>A0A060I4W9</accession>
<keyword evidence="2" id="KW-0614">Plasmid</keyword>
<sequence>MRSRVLLLGATTIVLVASGATKAADVERVGGPVRSKLLRQLIRSANLWRRRQVRCHPPAQPAPAVRPGSGFRPGRRAGAPGIAMCLPRVVRAAGGSGAGHRREGRRLNAVVTHFLPAACPSPSAMA</sequence>
<feature type="chain" id="PRO_5001583285" evidence="1">
    <location>
        <begin position="24"/>
        <end position="126"/>
    </location>
</feature>
<keyword evidence="1" id="KW-0732">Signal</keyword>
<evidence type="ECO:0000313" key="2">
    <source>
        <dbReference type="EMBL" id="AIC30088.1"/>
    </source>
</evidence>
<feature type="signal peptide" evidence="1">
    <location>
        <begin position="1"/>
        <end position="23"/>
    </location>
</feature>
<evidence type="ECO:0000256" key="1">
    <source>
        <dbReference type="SAM" id="SignalP"/>
    </source>
</evidence>